<evidence type="ECO:0000313" key="2">
    <source>
        <dbReference type="Proteomes" id="UP000007947"/>
    </source>
</evidence>
<dbReference type="KEGG" id="mph:MLP_28510"/>
<protein>
    <submittedName>
        <fullName evidence="1">Uncharacterized protein</fullName>
    </submittedName>
</protein>
<dbReference type="HOGENOM" id="CLU_711552_0_0_11"/>
<gene>
    <name evidence="1" type="ordered locus">MLP_28510</name>
</gene>
<keyword evidence="2" id="KW-1185">Reference proteome</keyword>
<name>F5XJG5_MICPN</name>
<dbReference type="OrthoDB" id="8441777at2"/>
<dbReference type="AlphaFoldDB" id="F5XJG5"/>
<reference evidence="1 2" key="1">
    <citation type="submission" date="2011-05" db="EMBL/GenBank/DDBJ databases">
        <title>Whole genome sequence of Microlunatus phosphovorus NM-1.</title>
        <authorList>
            <person name="Hosoyama A."/>
            <person name="Sasaki K."/>
            <person name="Harada T."/>
            <person name="Igarashi R."/>
            <person name="Kawakoshi A."/>
            <person name="Sasagawa M."/>
            <person name="Fukada J."/>
            <person name="Nakamura S."/>
            <person name="Katano Y."/>
            <person name="Hanada S."/>
            <person name="Kamagata Y."/>
            <person name="Nakamura N."/>
            <person name="Yamazaki S."/>
            <person name="Fujita N."/>
        </authorList>
    </citation>
    <scope>NUCLEOTIDE SEQUENCE [LARGE SCALE GENOMIC DNA]</scope>
    <source>
        <strain evidence="2">ATCC 700054 / DSM 10555 / JCM 9379 / NBRC 101784 / NCIMB 13414 / VKM Ac-1990 / NM-1</strain>
    </source>
</reference>
<dbReference type="RefSeq" id="WP_013863734.1">
    <property type="nucleotide sequence ID" value="NC_015635.1"/>
</dbReference>
<dbReference type="Proteomes" id="UP000007947">
    <property type="component" value="Chromosome"/>
</dbReference>
<accession>F5XJG5</accession>
<organism evidence="1 2">
    <name type="scientific">Microlunatus phosphovorus (strain ATCC 700054 / DSM 10555 / JCM 9379 / NBRC 101784 / NCIMB 13414 / VKM Ac-1990 / NM-1)</name>
    <dbReference type="NCBI Taxonomy" id="1032480"/>
    <lineage>
        <taxon>Bacteria</taxon>
        <taxon>Bacillati</taxon>
        <taxon>Actinomycetota</taxon>
        <taxon>Actinomycetes</taxon>
        <taxon>Propionibacteriales</taxon>
        <taxon>Propionibacteriaceae</taxon>
        <taxon>Microlunatus</taxon>
    </lineage>
</organism>
<evidence type="ECO:0000313" key="1">
    <source>
        <dbReference type="EMBL" id="BAK35865.1"/>
    </source>
</evidence>
<proteinExistence type="predicted"/>
<dbReference type="Pfam" id="PF20471">
    <property type="entry name" value="DUF6716"/>
    <property type="match status" value="1"/>
</dbReference>
<sequence>MLRKALLVAAFDSQLKWLAGIRGELTARGIDCTVLVPDVRSALSPGQIAAAGFEAVESCSWTELVSRALASEVVVCALSGPSTLRFTVDLAAELSERAADGEPGPVLVTGWVGVVIEKIAAGYLDRSGSDVVAVNCVADLEYFLGVAGQLGLAADNLLLSGLPILTSSLKPPHGRPIRQVLFADQPTVPRQAGERRYVYTRLIDYAYAHPDREVLLKPRHRPDEDTFHTMKHHPEDLLAGIERPPNFRIDYTPISEALPQVDLLLTVSSTACLEAVGAGCRVGLILDLGVHERYGNQVFLPSGLLRTFDELIDDQLGTPAQPWLDSYFFDRPGTAAELIGDRVEKLLASGERPSRAVWDSAYFASTARYLRSTPVPGMVRRDPGGKIIRDLLPPVLLRRARRLRRRAQR</sequence>
<dbReference type="STRING" id="1032480.MLP_28510"/>
<dbReference type="eggNOG" id="ENOG502Z966">
    <property type="taxonomic scope" value="Bacteria"/>
</dbReference>
<dbReference type="EMBL" id="AP012204">
    <property type="protein sequence ID" value="BAK35865.1"/>
    <property type="molecule type" value="Genomic_DNA"/>
</dbReference>
<dbReference type="InterPro" id="IPR046561">
    <property type="entry name" value="DUF6716"/>
</dbReference>